<evidence type="ECO:0000259" key="1">
    <source>
        <dbReference type="Pfam" id="PF18545"/>
    </source>
</evidence>
<reference evidence="2" key="1">
    <citation type="submission" date="2024-09" db="EMBL/GenBank/DDBJ databases">
        <authorList>
            <person name="Sun Q."/>
        </authorList>
    </citation>
    <scope>NUCLEOTIDE SEQUENCE [LARGE SCALE GENOMIC DNA]</scope>
    <source>
        <strain evidence="2">JCM 31273</strain>
    </source>
</reference>
<organism evidence="2 3">
    <name type="scientific">Halobaculum roseum</name>
    <dbReference type="NCBI Taxonomy" id="2175149"/>
    <lineage>
        <taxon>Archaea</taxon>
        <taxon>Methanobacteriati</taxon>
        <taxon>Methanobacteriota</taxon>
        <taxon>Stenosarchaea group</taxon>
        <taxon>Halobacteria</taxon>
        <taxon>Halobacteriales</taxon>
        <taxon>Haloferacaceae</taxon>
        <taxon>Halobaculum</taxon>
    </lineage>
</organism>
<dbReference type="RefSeq" id="WP_390182342.1">
    <property type="nucleotide sequence ID" value="NZ_JBHMAJ010000011.1"/>
</dbReference>
<accession>A0ABD5MY28</accession>
<comment type="caution">
    <text evidence="2">The sequence shown here is derived from an EMBL/GenBank/DDBJ whole genome shotgun (WGS) entry which is preliminary data.</text>
</comment>
<protein>
    <submittedName>
        <fullName evidence="2">HalOD1 output domain-containing protein</fullName>
    </submittedName>
</protein>
<proteinExistence type="predicted"/>
<dbReference type="EMBL" id="JBHMAJ010000011">
    <property type="protein sequence ID" value="MFB9826147.1"/>
    <property type="molecule type" value="Genomic_DNA"/>
</dbReference>
<dbReference type="Proteomes" id="UP001589595">
    <property type="component" value="Unassembled WGS sequence"/>
</dbReference>
<evidence type="ECO:0000313" key="3">
    <source>
        <dbReference type="Proteomes" id="UP001589595"/>
    </source>
</evidence>
<keyword evidence="3" id="KW-1185">Reference proteome</keyword>
<gene>
    <name evidence="2" type="ORF">ACFFOL_18405</name>
</gene>
<sequence length="95" mass="10336">MTVDNSTTGGMEMETPTYRSDWTEFERPSTAVVVAVAEATGVEADQLPVLNEYVDGDALDTLLRQSNAGVEVSFEYDTVTVRASSDGRLDVESLR</sequence>
<feature type="domain" description="Halobacterial output" evidence="1">
    <location>
        <begin position="26"/>
        <end position="92"/>
    </location>
</feature>
<name>A0ABD5MY28_9EURY</name>
<dbReference type="Pfam" id="PF18545">
    <property type="entry name" value="HalOD1"/>
    <property type="match status" value="1"/>
</dbReference>
<dbReference type="InterPro" id="IPR040624">
    <property type="entry name" value="HalOD1"/>
</dbReference>
<dbReference type="AlphaFoldDB" id="A0ABD5MY28"/>
<evidence type="ECO:0000313" key="2">
    <source>
        <dbReference type="EMBL" id="MFB9826147.1"/>
    </source>
</evidence>